<organism evidence="1 2">
    <name type="scientific">Marivirga lumbricoides</name>
    <dbReference type="NCBI Taxonomy" id="1046115"/>
    <lineage>
        <taxon>Bacteria</taxon>
        <taxon>Pseudomonadati</taxon>
        <taxon>Bacteroidota</taxon>
        <taxon>Cytophagia</taxon>
        <taxon>Cytophagales</taxon>
        <taxon>Marivirgaceae</taxon>
        <taxon>Marivirga</taxon>
    </lineage>
</organism>
<comment type="caution">
    <text evidence="1">The sequence shown here is derived from an EMBL/GenBank/DDBJ whole genome shotgun (WGS) entry which is preliminary data.</text>
</comment>
<accession>A0ABQ1N437</accession>
<protein>
    <recommendedName>
        <fullName evidence="3">Sugar-binding protein</fullName>
    </recommendedName>
</protein>
<gene>
    <name evidence="1" type="ORF">GCM10011506_40450</name>
</gene>
<reference evidence="2" key="1">
    <citation type="journal article" date="2019" name="Int. J. Syst. Evol. Microbiol.">
        <title>The Global Catalogue of Microorganisms (GCM) 10K type strain sequencing project: providing services to taxonomists for standard genome sequencing and annotation.</title>
        <authorList>
            <consortium name="The Broad Institute Genomics Platform"/>
            <consortium name="The Broad Institute Genome Sequencing Center for Infectious Disease"/>
            <person name="Wu L."/>
            <person name="Ma J."/>
        </authorList>
    </citation>
    <scope>NUCLEOTIDE SEQUENCE [LARGE SCALE GENOMIC DNA]</scope>
    <source>
        <strain evidence="2">CGMCC 1.10832</strain>
    </source>
</reference>
<evidence type="ECO:0000313" key="1">
    <source>
        <dbReference type="EMBL" id="GGC50658.1"/>
    </source>
</evidence>
<dbReference type="RefSeq" id="WP_188467107.1">
    <property type="nucleotide sequence ID" value="NZ_BAABHU010000015.1"/>
</dbReference>
<sequence length="1173" mass="133814">MKKTVSIVFFLFSIYLGYGQEEFSQPQMLDVQPVSPEAMPFLKHTDIDVNEFTGKPNINLPLYTFKLNNFEWPVSISYDAGGLKVEEEASWIGAGWTLNANGLIGRSVKGLPDELGANNGVSVPQKHGYFSDLAKLAFVSAGAVDHSKLTNMDNYENEISGSAEYATGSYLDSIADGYIDLQADLYFYNFGTHSGKFYFDQDQQLNHLMYNTLNFVDYPFKNGMFQYELPGEDYNWTITDNTGITYEFRKTEKTTTISQTFPSIEQVVSEYQSSWYLTKVSIGGEYLIFDYESDYHTDTQLYNESRKFSISGYGTTTSSYSINDTNRSGQRLKSIESSRGDKVEFIAATERLDYDNSEKLDRIVIYKNDEVVKEWVFSHSYFGNNAKLKLDSVREESGNSNLPPYKFTYFDAAAVPETDSKSQDFWGYFNNNSSYTLIPEFKNDLYHFDNQTANREPSFYYTKMGVLTKITYPTGGFHEFEYELNEVYDPDFLQTYFYQAIAFEGTAFNPETDEVIFTVPYEVSATFKSNIHEQDGIGMNTFSSIYKKNSSGSYIAFSGENVNPFAYSNRILLPAGEYKLFATNAGEGGHDEISISIEFELLKPQNKKVGGLRIKTVKSNGGGLSNSSQVKSYYYNDEVDETKSSGVQYNIPYFGGYKSEYVIGGMRTDDHALPICLQDDSEIDAGINVQSYSSNLLTYLGSHVGYENVDIIVRGNKIPGHLTSLTEDPAGKINKKFIAERPFNMIDHPYIDPAYVGHVNGKLKTEIVRNHNNLVLKEKHNYYSEHQYNTNFIILNAYRQKRSFCYRKYPIIYSTTQYRPQYYFKDSAYVVSRDTLGHESHSRHFYQYDKNIIKPVRITSILNEHTAEDQYLAWYPGASDRLKWVAKYQYDNLNEADPFSQALFETLDYRKEYTEYQYNNNQLALKRQWMRNDYPIDFTWAPNRLDSVKMTYDTDTMLEVYKASFGSKSNLIKQRYSQQGDLKKLYQWGYNDSYPIAQLVTSGENEFFKHYNFEADGNTLTSATGFKGMAGQHIISIGNVPAEGSYYVSFKAKKQSQDVEVSLSGGVGGTINQEVTSTNWQYFKRLVGTGSIETTITISIPSGAILDDVSIYSADAELTTFTYDVGKGLSSMTDTNGTAQYFEYDALGRLITKKDDNKNVLSKVYYKYKNQAE</sequence>
<dbReference type="EMBL" id="BMEC01000015">
    <property type="protein sequence ID" value="GGC50658.1"/>
    <property type="molecule type" value="Genomic_DNA"/>
</dbReference>
<evidence type="ECO:0008006" key="3">
    <source>
        <dbReference type="Google" id="ProtNLM"/>
    </source>
</evidence>
<dbReference type="Proteomes" id="UP000636010">
    <property type="component" value="Unassembled WGS sequence"/>
</dbReference>
<proteinExistence type="predicted"/>
<evidence type="ECO:0000313" key="2">
    <source>
        <dbReference type="Proteomes" id="UP000636010"/>
    </source>
</evidence>
<keyword evidence="2" id="KW-1185">Reference proteome</keyword>
<name>A0ABQ1N437_9BACT</name>